<name>A0ABQ9XJM1_9EUKA</name>
<dbReference type="InterPro" id="IPR011050">
    <property type="entry name" value="Pectin_lyase_fold/virulence"/>
</dbReference>
<evidence type="ECO:0000313" key="2">
    <source>
        <dbReference type="Proteomes" id="UP001281761"/>
    </source>
</evidence>
<dbReference type="SUPFAM" id="SSF51126">
    <property type="entry name" value="Pectin lyase-like"/>
    <property type="match status" value="2"/>
</dbReference>
<gene>
    <name evidence="1" type="ORF">BLNAU_12454</name>
</gene>
<protein>
    <recommendedName>
        <fullName evidence="3">Right handed beta helix domain-containing protein</fullName>
    </recommendedName>
</protein>
<accession>A0ABQ9XJM1</accession>
<evidence type="ECO:0000313" key="1">
    <source>
        <dbReference type="EMBL" id="KAK2952626.1"/>
    </source>
</evidence>
<proteinExistence type="predicted"/>
<organism evidence="1 2">
    <name type="scientific">Blattamonas nauphoetae</name>
    <dbReference type="NCBI Taxonomy" id="2049346"/>
    <lineage>
        <taxon>Eukaryota</taxon>
        <taxon>Metamonada</taxon>
        <taxon>Preaxostyla</taxon>
        <taxon>Oxymonadida</taxon>
        <taxon>Blattamonas</taxon>
    </lineage>
</organism>
<reference evidence="1 2" key="1">
    <citation type="journal article" date="2022" name="bioRxiv">
        <title>Genomics of Preaxostyla Flagellates Illuminates Evolutionary Transitions and the Path Towards Mitochondrial Loss.</title>
        <authorList>
            <person name="Novak L.V.F."/>
            <person name="Treitli S.C."/>
            <person name="Pyrih J."/>
            <person name="Halakuc P."/>
            <person name="Pipaliya S.V."/>
            <person name="Vacek V."/>
            <person name="Brzon O."/>
            <person name="Soukal P."/>
            <person name="Eme L."/>
            <person name="Dacks J.B."/>
            <person name="Karnkowska A."/>
            <person name="Elias M."/>
            <person name="Hampl V."/>
        </authorList>
    </citation>
    <scope>NUCLEOTIDE SEQUENCE [LARGE SCALE GENOMIC DNA]</scope>
    <source>
        <strain evidence="1">NAU3</strain>
        <tissue evidence="1">Gut</tissue>
    </source>
</reference>
<dbReference type="Proteomes" id="UP001281761">
    <property type="component" value="Unassembled WGS sequence"/>
</dbReference>
<sequence length="545" mass="59491">MDKKREMEAKRKKDASVSVAVLPSPLYHADVDLNNRNLTFIGKPRTVFFDALDCHITAFSLVNSSLTLVSFTIFGKSNENIAIAEDSILNLTDCNITLKALINSLLYGWRSQLILQKTRMNDAISFSSLIEGSPDARDPQMSLIVDDCFFENIVIKAQIPFLAGLDVQNVTVLNSRFRHITCTEQGQLPTYQDYDYGNRSVVMKSSHVWEVEGALSGGLVYGVQARYLTLEDMWWNHGTNAVRFSGIAAFSDDIDVNIVNSKFEDKTASEFWPNGGFLDLPHNTANINISNTTICGSSAPSGDGGFINLRGRSTIMINDSRVEDTYAGKCGGFVYAASPVDTVTLDHLSVRGSHAVADGGLLYLDSVPSFQALHCNITECHASKQGGAVFFNNSDNSTINFTLSSFWYCSAASGLGEDVLLSYQYVSNYNVSKKNFIKCTSDNTRNKVTFLPRVVHAEWTNSGWKASGSVITGISVGVSVLIAACVFLICLCCCCGCCVTCGCGRKKANAYQHVESQQTASFVPAKLSSDDYAQQQMGVSLCINN</sequence>
<keyword evidence="2" id="KW-1185">Reference proteome</keyword>
<comment type="caution">
    <text evidence="1">The sequence shown here is derived from an EMBL/GenBank/DDBJ whole genome shotgun (WGS) entry which is preliminary data.</text>
</comment>
<dbReference type="EMBL" id="JARBJD010000101">
    <property type="protein sequence ID" value="KAK2952626.1"/>
    <property type="molecule type" value="Genomic_DNA"/>
</dbReference>
<evidence type="ECO:0008006" key="3">
    <source>
        <dbReference type="Google" id="ProtNLM"/>
    </source>
</evidence>